<feature type="transmembrane region" description="Helical" evidence="2">
    <location>
        <begin position="107"/>
        <end position="129"/>
    </location>
</feature>
<evidence type="ECO:0000313" key="5">
    <source>
        <dbReference type="Proteomes" id="UP000321561"/>
    </source>
</evidence>
<keyword evidence="2" id="KW-1133">Transmembrane helix</keyword>
<dbReference type="InterPro" id="IPR050248">
    <property type="entry name" value="Polysacc_deacetylase_ArnD"/>
</dbReference>
<dbReference type="InterPro" id="IPR011330">
    <property type="entry name" value="Glyco_hydro/deAcase_b/a-brl"/>
</dbReference>
<proteinExistence type="predicted"/>
<dbReference type="GO" id="GO:0005975">
    <property type="term" value="P:carbohydrate metabolic process"/>
    <property type="evidence" value="ECO:0007669"/>
    <property type="project" value="InterPro"/>
</dbReference>
<dbReference type="Gene3D" id="3.20.20.370">
    <property type="entry name" value="Glycoside hydrolase/deacetylase"/>
    <property type="match status" value="1"/>
</dbReference>
<dbReference type="AlphaFoldDB" id="A0A510L870"/>
<accession>A0A510L870</accession>
<evidence type="ECO:0000256" key="2">
    <source>
        <dbReference type="SAM" id="Phobius"/>
    </source>
</evidence>
<name>A0A510L870_9FUSO</name>
<dbReference type="Pfam" id="PF01522">
    <property type="entry name" value="Polysacc_deac_1"/>
    <property type="match status" value="1"/>
</dbReference>
<dbReference type="CDD" id="cd10944">
    <property type="entry name" value="CE4_SmPgdA_like"/>
    <property type="match status" value="1"/>
</dbReference>
<dbReference type="EMBL" id="AP019846">
    <property type="protein sequence ID" value="BBM60224.1"/>
    <property type="molecule type" value="Genomic_DNA"/>
</dbReference>
<dbReference type="PROSITE" id="PS51677">
    <property type="entry name" value="NODB"/>
    <property type="match status" value="1"/>
</dbReference>
<keyword evidence="2" id="KW-0812">Transmembrane</keyword>
<dbReference type="Proteomes" id="UP000321561">
    <property type="component" value="Chromosome"/>
</dbReference>
<dbReference type="InterPro" id="IPR002509">
    <property type="entry name" value="NODB_dom"/>
</dbReference>
<organism evidence="4 5">
    <name type="scientific">Leptotrichia hongkongensis</name>
    <dbReference type="NCBI Taxonomy" id="554406"/>
    <lineage>
        <taxon>Bacteria</taxon>
        <taxon>Fusobacteriati</taxon>
        <taxon>Fusobacteriota</taxon>
        <taxon>Fusobacteriia</taxon>
        <taxon>Fusobacteriales</taxon>
        <taxon>Leptotrichiaceae</taxon>
        <taxon>Leptotrichia</taxon>
    </lineage>
</organism>
<evidence type="ECO:0000256" key="1">
    <source>
        <dbReference type="SAM" id="Coils"/>
    </source>
</evidence>
<evidence type="ECO:0000259" key="3">
    <source>
        <dbReference type="PROSITE" id="PS51677"/>
    </source>
</evidence>
<reference evidence="4 5" key="1">
    <citation type="submission" date="2019-07" db="EMBL/GenBank/DDBJ databases">
        <title>Complete Genome Sequence of Leptotrichia hongkongensis Strain JMUB5056.</title>
        <authorList>
            <person name="Watanabe S."/>
            <person name="Cui L."/>
        </authorList>
    </citation>
    <scope>NUCLEOTIDE SEQUENCE [LARGE SCALE GENOMIC DNA]</scope>
    <source>
        <strain evidence="4 5">JMUB5056</strain>
    </source>
</reference>
<dbReference type="GO" id="GO:0016810">
    <property type="term" value="F:hydrolase activity, acting on carbon-nitrogen (but not peptide) bonds"/>
    <property type="evidence" value="ECO:0007669"/>
    <property type="project" value="InterPro"/>
</dbReference>
<keyword evidence="1" id="KW-0175">Coiled coil</keyword>
<feature type="domain" description="NodB homology" evidence="3">
    <location>
        <begin position="182"/>
        <end position="369"/>
    </location>
</feature>
<feature type="transmembrane region" description="Helical" evidence="2">
    <location>
        <begin position="27"/>
        <end position="46"/>
    </location>
</feature>
<dbReference type="PANTHER" id="PTHR10587">
    <property type="entry name" value="GLYCOSYL TRANSFERASE-RELATED"/>
    <property type="match status" value="1"/>
</dbReference>
<protein>
    <submittedName>
        <fullName evidence="4">Polysaccharide deacetylase</fullName>
    </submittedName>
</protein>
<dbReference type="PANTHER" id="PTHR10587:SF125">
    <property type="entry name" value="POLYSACCHARIDE DEACETYLASE YHEN-RELATED"/>
    <property type="match status" value="1"/>
</dbReference>
<feature type="coiled-coil region" evidence="1">
    <location>
        <begin position="49"/>
        <end position="100"/>
    </location>
</feature>
<evidence type="ECO:0000313" key="4">
    <source>
        <dbReference type="EMBL" id="BBM60224.1"/>
    </source>
</evidence>
<keyword evidence="2" id="KW-0472">Membrane</keyword>
<dbReference type="RefSeq" id="WP_232052520.1">
    <property type="nucleotide sequence ID" value="NZ_AP019846.1"/>
</dbReference>
<dbReference type="KEGG" id="lhg:JMUB5056_1818"/>
<feature type="coiled-coil region" evidence="1">
    <location>
        <begin position="137"/>
        <end position="178"/>
    </location>
</feature>
<gene>
    <name evidence="4" type="ORF">JMUB5056_1818</name>
</gene>
<dbReference type="SUPFAM" id="SSF88713">
    <property type="entry name" value="Glycoside hydrolase/deacetylase"/>
    <property type="match status" value="1"/>
</dbReference>
<sequence>MAKQQQFLYDYRDDHDGKNNGKLTTTAIVLLVISILLVAFSHFVLIKQKEKFKKEIPLLKENKQKLEKEVEALDGNIKHNDEVEKEIEELSELAQIRNERDTNMKKTFSFIGILVAIAGFLYAGVHIFGTTSKYMEYHSLKSNVKKLSEEKDKKNAELAAVTKKSADVKAQYEKLKADKKIKTVYLTFDDGPSGHTDQILEILKKNNIKATFFVIGIGKNYNDYKKIIDQGHVLGLHTYSHEYKEVYANEESFFKDLYKIRDAVKSTTGLDVKITRFPGGSSNAKASKALKTAIINRMTKEGYVYFDWNCDSTDASGNNVPVEKLVKYGICTTHPDINVLMHDTNAKKTTVQALQRIIDGYRKAGYTFETLNVNSPKIQHVKQPEMK</sequence>